<dbReference type="GO" id="GO:0016020">
    <property type="term" value="C:membrane"/>
    <property type="evidence" value="ECO:0007669"/>
    <property type="project" value="UniProtKB-SubCell"/>
</dbReference>
<dbReference type="PANTHER" id="PTHR34093">
    <property type="entry name" value="CHLORIDE CHANNEL CLIC-LIKE PROTEIN 1"/>
    <property type="match status" value="1"/>
</dbReference>
<dbReference type="GO" id="GO:0005783">
    <property type="term" value="C:endoplasmic reticulum"/>
    <property type="evidence" value="ECO:0007669"/>
    <property type="project" value="TreeGrafter"/>
</dbReference>
<evidence type="ECO:0000256" key="8">
    <source>
        <dbReference type="SAM" id="SignalP"/>
    </source>
</evidence>
<feature type="chain" id="PRO_5037528567" description="Chloride channel CLIC-like protein 1" evidence="8">
    <location>
        <begin position="20"/>
        <end position="466"/>
    </location>
</feature>
<feature type="signal peptide" evidence="8">
    <location>
        <begin position="1"/>
        <end position="19"/>
    </location>
</feature>
<evidence type="ECO:0000256" key="3">
    <source>
        <dbReference type="ARBA" id="ARBA00015571"/>
    </source>
</evidence>
<keyword evidence="9" id="KW-1185">Reference proteome</keyword>
<reference evidence="10" key="1">
    <citation type="submission" date="2022-11" db="UniProtKB">
        <authorList>
            <consortium name="WormBaseParasite"/>
        </authorList>
    </citation>
    <scope>IDENTIFICATION</scope>
</reference>
<evidence type="ECO:0000256" key="1">
    <source>
        <dbReference type="ARBA" id="ARBA00004141"/>
    </source>
</evidence>
<keyword evidence="6 7" id="KW-0472">Membrane</keyword>
<evidence type="ECO:0000256" key="2">
    <source>
        <dbReference type="ARBA" id="ARBA00005944"/>
    </source>
</evidence>
<name>A0A914X1W1_9BILA</name>
<evidence type="ECO:0000256" key="4">
    <source>
        <dbReference type="ARBA" id="ARBA00022692"/>
    </source>
</evidence>
<feature type="transmembrane region" description="Helical" evidence="7">
    <location>
        <begin position="242"/>
        <end position="260"/>
    </location>
</feature>
<dbReference type="InterPro" id="IPR009231">
    <property type="entry name" value="Chloride_chnl_CLIC-like"/>
</dbReference>
<evidence type="ECO:0000256" key="7">
    <source>
        <dbReference type="SAM" id="Phobius"/>
    </source>
</evidence>
<proteinExistence type="inferred from homology"/>
<comment type="subcellular location">
    <subcellularLocation>
        <location evidence="1">Membrane</location>
        <topology evidence="1">Multi-pass membrane protein</topology>
    </subcellularLocation>
</comment>
<dbReference type="PANTHER" id="PTHR34093:SF1">
    <property type="entry name" value="CHLORIDE CHANNEL CLIC-LIKE PROTEIN 1"/>
    <property type="match status" value="1"/>
</dbReference>
<evidence type="ECO:0000256" key="5">
    <source>
        <dbReference type="ARBA" id="ARBA00022989"/>
    </source>
</evidence>
<dbReference type="Proteomes" id="UP000887566">
    <property type="component" value="Unplaced"/>
</dbReference>
<keyword evidence="5 7" id="KW-1133">Transmembrane helix</keyword>
<organism evidence="9 10">
    <name type="scientific">Plectus sambesii</name>
    <dbReference type="NCBI Taxonomy" id="2011161"/>
    <lineage>
        <taxon>Eukaryota</taxon>
        <taxon>Metazoa</taxon>
        <taxon>Ecdysozoa</taxon>
        <taxon>Nematoda</taxon>
        <taxon>Chromadorea</taxon>
        <taxon>Plectida</taxon>
        <taxon>Plectina</taxon>
        <taxon>Plectoidea</taxon>
        <taxon>Plectidae</taxon>
        <taxon>Plectus</taxon>
    </lineage>
</organism>
<dbReference type="WBParaSite" id="PSAMB.scaffold5size155369.g251.t1">
    <property type="protein sequence ID" value="PSAMB.scaffold5size155369.g251.t1"/>
    <property type="gene ID" value="PSAMB.scaffold5size155369.g251"/>
</dbReference>
<evidence type="ECO:0000313" key="10">
    <source>
        <dbReference type="WBParaSite" id="PSAMB.scaffold5size155369.g251.t1"/>
    </source>
</evidence>
<protein>
    <recommendedName>
        <fullName evidence="3">Chloride channel CLIC-like protein 1</fullName>
    </recommendedName>
</protein>
<keyword evidence="4 7" id="KW-0812">Transmembrane</keyword>
<feature type="transmembrane region" description="Helical" evidence="7">
    <location>
        <begin position="340"/>
        <end position="361"/>
    </location>
</feature>
<comment type="similarity">
    <text evidence="2">Belongs to the chloride channel MCLC family.</text>
</comment>
<evidence type="ECO:0000256" key="6">
    <source>
        <dbReference type="ARBA" id="ARBA00023136"/>
    </source>
</evidence>
<accession>A0A914X1W1</accession>
<feature type="transmembrane region" description="Helical" evidence="7">
    <location>
        <begin position="206"/>
        <end position="230"/>
    </location>
</feature>
<dbReference type="AlphaFoldDB" id="A0A914X1W1"/>
<dbReference type="GO" id="GO:0005254">
    <property type="term" value="F:chloride channel activity"/>
    <property type="evidence" value="ECO:0007669"/>
    <property type="project" value="TreeGrafter"/>
</dbReference>
<keyword evidence="8" id="KW-0732">Signal</keyword>
<evidence type="ECO:0000313" key="9">
    <source>
        <dbReference type="Proteomes" id="UP000887566"/>
    </source>
</evidence>
<sequence>MRRINVFLLISLVIRFCGAVEEETNAHSFDIPHTDKSKWRRPNDLPVRSTASMHGSRLDDDASACLSDSKAVELRSALSSCHQELDEMKLNPIKTPPDSTSPALATFSSSVCKCPTDPTLLKHVVRPILIRLNLETKVNERRKLNFTYQATLQFSLSEVRTLQRFLDTDVPDMNLIQDARLAMETFIKKVHIIQAMDEEPTFWETIWTILTYCLQIGNAIFMPLAAALVLQHILYNISLIRFGISLYIIIFCVSCGWTWSRLVREEQAERNARFKMFGVPKDCCPEEQGAFKDIEVDSNWKVSPVEAGSLTFAMMVTGPLQIIGENLAKFFNALYMGLPLLLSPLVIGLLFGFLLFVVLLLRDYRIRLPFFLGVIEPAQRGVIHQPETVNSAAQQQIPSTSVPKANAPLSQVHSLSAHRDRSPAGGSLQDRVRQGLRESQHINAGQLRRRDFHRSVSLPRVSDADW</sequence>